<protein>
    <submittedName>
        <fullName evidence="1">Uncharacterized protein</fullName>
    </submittedName>
</protein>
<reference evidence="1" key="2">
    <citation type="submission" date="2021-01" db="UniProtKB">
        <authorList>
            <consortium name="EnsemblPlants"/>
        </authorList>
    </citation>
    <scope>IDENTIFICATION</scope>
</reference>
<dbReference type="AlphaFoldDB" id="A0A7N2L7U2"/>
<dbReference type="InterPro" id="IPR051897">
    <property type="entry name" value="PG-associated_BURP"/>
</dbReference>
<dbReference type="Proteomes" id="UP000594261">
    <property type="component" value="Chromosome 3"/>
</dbReference>
<dbReference type="Gramene" id="QL03p039089:mrna">
    <property type="protein sequence ID" value="QL03p039089:mrna:CDS:2"/>
    <property type="gene ID" value="QL03p039089"/>
</dbReference>
<evidence type="ECO:0000313" key="2">
    <source>
        <dbReference type="Proteomes" id="UP000594261"/>
    </source>
</evidence>
<proteinExistence type="predicted"/>
<dbReference type="EnsemblPlants" id="QL03p039089:mrna">
    <property type="protein sequence ID" value="QL03p039089:mrna:CDS:2"/>
    <property type="gene ID" value="QL03p039089"/>
</dbReference>
<sequence>MEQRDPSNPSFLLSKASPLSTVDSTSFSKLVAQNLLSTHLPAFCSFVNLLCFPDLAPSLEKHDKDLNFAGYADRNFTNYGTDLLGTCRWTRFVDIAGNPLFTRTTLTTTHQMETWWTRVSMGTSLAPPAVLASSRSTLTQ</sequence>
<accession>A0A7N2L7U2</accession>
<dbReference type="PANTHER" id="PTHR31458:SF2">
    <property type="entry name" value="POLYGALACTURONASE 1 BETA-LIKE PROTEIN 2"/>
    <property type="match status" value="1"/>
</dbReference>
<evidence type="ECO:0000313" key="1">
    <source>
        <dbReference type="EnsemblPlants" id="QL03p039089:mrna:CDS:2"/>
    </source>
</evidence>
<name>A0A7N2L7U2_QUELO</name>
<reference evidence="1 2" key="1">
    <citation type="journal article" date="2016" name="G3 (Bethesda)">
        <title>First Draft Assembly and Annotation of the Genome of a California Endemic Oak Quercus lobata Nee (Fagaceae).</title>
        <authorList>
            <person name="Sork V.L."/>
            <person name="Fitz-Gibbon S.T."/>
            <person name="Puiu D."/>
            <person name="Crepeau M."/>
            <person name="Gugger P.F."/>
            <person name="Sherman R."/>
            <person name="Stevens K."/>
            <person name="Langley C.H."/>
            <person name="Pellegrini M."/>
            <person name="Salzberg S.L."/>
        </authorList>
    </citation>
    <scope>NUCLEOTIDE SEQUENCE [LARGE SCALE GENOMIC DNA]</scope>
    <source>
        <strain evidence="1 2">cv. SW786</strain>
    </source>
</reference>
<organism evidence="1 2">
    <name type="scientific">Quercus lobata</name>
    <name type="common">Valley oak</name>
    <dbReference type="NCBI Taxonomy" id="97700"/>
    <lineage>
        <taxon>Eukaryota</taxon>
        <taxon>Viridiplantae</taxon>
        <taxon>Streptophyta</taxon>
        <taxon>Embryophyta</taxon>
        <taxon>Tracheophyta</taxon>
        <taxon>Spermatophyta</taxon>
        <taxon>Magnoliopsida</taxon>
        <taxon>eudicotyledons</taxon>
        <taxon>Gunneridae</taxon>
        <taxon>Pentapetalae</taxon>
        <taxon>rosids</taxon>
        <taxon>fabids</taxon>
        <taxon>Fagales</taxon>
        <taxon>Fagaceae</taxon>
        <taxon>Quercus</taxon>
    </lineage>
</organism>
<keyword evidence="2" id="KW-1185">Reference proteome</keyword>
<dbReference type="EMBL" id="LRBV02000003">
    <property type="status" value="NOT_ANNOTATED_CDS"/>
    <property type="molecule type" value="Genomic_DNA"/>
</dbReference>
<dbReference type="PANTHER" id="PTHR31458">
    <property type="entry name" value="POLYGALACTURONASE 1 BETA-LIKE PROTEIN 2"/>
    <property type="match status" value="1"/>
</dbReference>
<dbReference type="InParanoid" id="A0A7N2L7U2"/>